<dbReference type="Proteomes" id="UP000054564">
    <property type="component" value="Unassembled WGS sequence"/>
</dbReference>
<evidence type="ECO:0000313" key="3">
    <source>
        <dbReference type="Proteomes" id="UP000054564"/>
    </source>
</evidence>
<dbReference type="EMBL" id="AJIL01000026">
    <property type="protein sequence ID" value="KNF01904.1"/>
    <property type="molecule type" value="Genomic_DNA"/>
</dbReference>
<proteinExistence type="predicted"/>
<feature type="compositionally biased region" description="Polar residues" evidence="1">
    <location>
        <begin position="325"/>
        <end position="336"/>
    </location>
</feature>
<name>A0A0L0VRK9_9BASI</name>
<comment type="caution">
    <text evidence="2">The sequence shown here is derived from an EMBL/GenBank/DDBJ whole genome shotgun (WGS) entry which is preliminary data.</text>
</comment>
<dbReference type="AlphaFoldDB" id="A0A0L0VRK9"/>
<evidence type="ECO:0000313" key="2">
    <source>
        <dbReference type="EMBL" id="KNF01904.1"/>
    </source>
</evidence>
<accession>A0A0L0VRK9</accession>
<keyword evidence="3" id="KW-1185">Reference proteome</keyword>
<protein>
    <submittedName>
        <fullName evidence="2">Uncharacterized protein</fullName>
    </submittedName>
</protein>
<sequence>MIPTTNVAQLIKQWAGPGLLGMSGQHCRICVCNAEVKTLNPPAIDTRLQELSGLVFPDNKSPPHLHFHAQVNTILQPTAQQEFMAALDWPFSLDIGGKKYTLMARGYFSGAHYWCKVLHAYGQLLGVWIHNDLENESHARLVSEKPSDMGGAQPHTSWVMYSRVWTSEEKTFVDGKIEQLKKDNPQAKAHHIPFVRLHEILSLGGSAQGQQQGPTLDSHHVLAVPLAPLALTSTVSLDLLDLVPLASVPLAWAPASSALVSIVAPAPPLTHLQSKKPAAATKPKGKKLTLTFSQLKSTGAEVDSGKQVDHTRFWEVRARPPERGSSANEFLSSAFH</sequence>
<feature type="region of interest" description="Disordered" evidence="1">
    <location>
        <begin position="315"/>
        <end position="336"/>
    </location>
</feature>
<organism evidence="2 3">
    <name type="scientific">Puccinia striiformis f. sp. tritici PST-78</name>
    <dbReference type="NCBI Taxonomy" id="1165861"/>
    <lineage>
        <taxon>Eukaryota</taxon>
        <taxon>Fungi</taxon>
        <taxon>Dikarya</taxon>
        <taxon>Basidiomycota</taxon>
        <taxon>Pucciniomycotina</taxon>
        <taxon>Pucciniomycetes</taxon>
        <taxon>Pucciniales</taxon>
        <taxon>Pucciniaceae</taxon>
        <taxon>Puccinia</taxon>
    </lineage>
</organism>
<evidence type="ECO:0000256" key="1">
    <source>
        <dbReference type="SAM" id="MobiDB-lite"/>
    </source>
</evidence>
<gene>
    <name evidence="2" type="ORF">PSTG_04728</name>
</gene>
<dbReference type="OrthoDB" id="2507532at2759"/>
<reference evidence="3" key="1">
    <citation type="submission" date="2014-03" db="EMBL/GenBank/DDBJ databases">
        <title>The Genome Sequence of Puccinia striiformis f. sp. tritici PST-78.</title>
        <authorList>
            <consortium name="The Broad Institute Genome Sequencing Platform"/>
            <person name="Cuomo C."/>
            <person name="Hulbert S."/>
            <person name="Chen X."/>
            <person name="Walker B."/>
            <person name="Young S.K."/>
            <person name="Zeng Q."/>
            <person name="Gargeya S."/>
            <person name="Fitzgerald M."/>
            <person name="Haas B."/>
            <person name="Abouelleil A."/>
            <person name="Alvarado L."/>
            <person name="Arachchi H.M."/>
            <person name="Berlin A.M."/>
            <person name="Chapman S.B."/>
            <person name="Goldberg J."/>
            <person name="Griggs A."/>
            <person name="Gujja S."/>
            <person name="Hansen M."/>
            <person name="Howarth C."/>
            <person name="Imamovic A."/>
            <person name="Larimer J."/>
            <person name="McCowan C."/>
            <person name="Montmayeur A."/>
            <person name="Murphy C."/>
            <person name="Neiman D."/>
            <person name="Pearson M."/>
            <person name="Priest M."/>
            <person name="Roberts A."/>
            <person name="Saif S."/>
            <person name="Shea T."/>
            <person name="Sisk P."/>
            <person name="Sykes S."/>
            <person name="Wortman J."/>
            <person name="Nusbaum C."/>
            <person name="Birren B."/>
        </authorList>
    </citation>
    <scope>NUCLEOTIDE SEQUENCE [LARGE SCALE GENOMIC DNA]</scope>
    <source>
        <strain evidence="3">race PST-78</strain>
    </source>
</reference>